<evidence type="ECO:0000313" key="2">
    <source>
        <dbReference type="EMBL" id="KAK3402458.1"/>
    </source>
</evidence>
<feature type="compositionally biased region" description="Pro residues" evidence="1">
    <location>
        <begin position="170"/>
        <end position="194"/>
    </location>
</feature>
<evidence type="ECO:0000313" key="3">
    <source>
        <dbReference type="Proteomes" id="UP001281003"/>
    </source>
</evidence>
<dbReference type="AlphaFoldDB" id="A0AAE0UFT8"/>
<dbReference type="Proteomes" id="UP001281003">
    <property type="component" value="Unassembled WGS sequence"/>
</dbReference>
<feature type="compositionally biased region" description="Low complexity" evidence="1">
    <location>
        <begin position="157"/>
        <end position="169"/>
    </location>
</feature>
<reference evidence="2" key="1">
    <citation type="journal article" date="2023" name="Mol. Phylogenet. Evol.">
        <title>Genome-scale phylogeny and comparative genomics of the fungal order Sordariales.</title>
        <authorList>
            <person name="Hensen N."/>
            <person name="Bonometti L."/>
            <person name="Westerberg I."/>
            <person name="Brannstrom I.O."/>
            <person name="Guillou S."/>
            <person name="Cros-Aarteil S."/>
            <person name="Calhoun S."/>
            <person name="Haridas S."/>
            <person name="Kuo A."/>
            <person name="Mondo S."/>
            <person name="Pangilinan J."/>
            <person name="Riley R."/>
            <person name="LaButti K."/>
            <person name="Andreopoulos B."/>
            <person name="Lipzen A."/>
            <person name="Chen C."/>
            <person name="Yan M."/>
            <person name="Daum C."/>
            <person name="Ng V."/>
            <person name="Clum A."/>
            <person name="Steindorff A."/>
            <person name="Ohm R.A."/>
            <person name="Martin F."/>
            <person name="Silar P."/>
            <person name="Natvig D.O."/>
            <person name="Lalanne C."/>
            <person name="Gautier V."/>
            <person name="Ament-Velasquez S.L."/>
            <person name="Kruys A."/>
            <person name="Hutchinson M.I."/>
            <person name="Powell A.J."/>
            <person name="Barry K."/>
            <person name="Miller A.N."/>
            <person name="Grigoriev I.V."/>
            <person name="Debuchy R."/>
            <person name="Gladieux P."/>
            <person name="Hiltunen Thoren M."/>
            <person name="Johannesson H."/>
        </authorList>
    </citation>
    <scope>NUCLEOTIDE SEQUENCE</scope>
    <source>
        <strain evidence="2">FGSC 1904</strain>
    </source>
</reference>
<protein>
    <submittedName>
        <fullName evidence="2">Uncharacterized protein</fullName>
    </submittedName>
</protein>
<feature type="region of interest" description="Disordered" evidence="1">
    <location>
        <begin position="151"/>
        <end position="197"/>
    </location>
</feature>
<sequence>MPLPEAEFQACVQRIKATETWQYLCNLAGDDELRIPGITWELVNTLEQPRKRDLPPAWRNRLAVDELTHGLKQLLIGYLTGDEVPGSNYCDLVANNNTNCRRMFRVAGPGSLNILKAGAFPRCVLNRDHSGRTKCCNQVYRSMQAVPAVWSPPAPRAAPAAAAAPAAFQAPPPAPLPEPPRQPASQPQPQPPRQPGQAFDILTSAWEYLRETLFRRALGNPRVEYARSFGWLQDRRGQAVHPGLNGTSLQLLTLDNNHATTTLPSATQGLICIVHEGSLAVELQGVPGFVIGRGSQWTVGFGQECRVRNLSEETNAILYLSLRWRLGFVEVSLLLALTRSIFDSTGAWKKWRLLLKVRR</sequence>
<dbReference type="EMBL" id="JAUTDP010000001">
    <property type="protein sequence ID" value="KAK3402458.1"/>
    <property type="molecule type" value="Genomic_DNA"/>
</dbReference>
<proteinExistence type="predicted"/>
<name>A0AAE0UFT8_SORBR</name>
<evidence type="ECO:0000256" key="1">
    <source>
        <dbReference type="SAM" id="MobiDB-lite"/>
    </source>
</evidence>
<organism evidence="2 3">
    <name type="scientific">Sordaria brevicollis</name>
    <dbReference type="NCBI Taxonomy" id="83679"/>
    <lineage>
        <taxon>Eukaryota</taxon>
        <taxon>Fungi</taxon>
        <taxon>Dikarya</taxon>
        <taxon>Ascomycota</taxon>
        <taxon>Pezizomycotina</taxon>
        <taxon>Sordariomycetes</taxon>
        <taxon>Sordariomycetidae</taxon>
        <taxon>Sordariales</taxon>
        <taxon>Sordariaceae</taxon>
        <taxon>Sordaria</taxon>
    </lineage>
</organism>
<comment type="caution">
    <text evidence="2">The sequence shown here is derived from an EMBL/GenBank/DDBJ whole genome shotgun (WGS) entry which is preliminary data.</text>
</comment>
<reference evidence="2" key="2">
    <citation type="submission" date="2023-07" db="EMBL/GenBank/DDBJ databases">
        <authorList>
            <consortium name="Lawrence Berkeley National Laboratory"/>
            <person name="Haridas S."/>
            <person name="Hensen N."/>
            <person name="Bonometti L."/>
            <person name="Westerberg I."/>
            <person name="Brannstrom I.O."/>
            <person name="Guillou S."/>
            <person name="Cros-Aarteil S."/>
            <person name="Calhoun S."/>
            <person name="Kuo A."/>
            <person name="Mondo S."/>
            <person name="Pangilinan J."/>
            <person name="Riley R."/>
            <person name="LaButti K."/>
            <person name="Andreopoulos B."/>
            <person name="Lipzen A."/>
            <person name="Chen C."/>
            <person name="Yanf M."/>
            <person name="Daum C."/>
            <person name="Ng V."/>
            <person name="Clum A."/>
            <person name="Steindorff A."/>
            <person name="Ohm R."/>
            <person name="Martin F."/>
            <person name="Silar P."/>
            <person name="Natvig D."/>
            <person name="Lalanne C."/>
            <person name="Gautier V."/>
            <person name="Ament-velasquez S.L."/>
            <person name="Kruys A."/>
            <person name="Hutchinson M.I."/>
            <person name="Powell A.J."/>
            <person name="Barry K."/>
            <person name="Miller A.N."/>
            <person name="Grigoriev I.V."/>
            <person name="Debuchy R."/>
            <person name="Gladieux P."/>
            <person name="Thoren M.H."/>
            <person name="Johannesson H."/>
        </authorList>
    </citation>
    <scope>NUCLEOTIDE SEQUENCE</scope>
    <source>
        <strain evidence="2">FGSC 1904</strain>
    </source>
</reference>
<accession>A0AAE0UFT8</accession>
<gene>
    <name evidence="2" type="ORF">B0T20DRAFT_465418</name>
</gene>
<keyword evidence="3" id="KW-1185">Reference proteome</keyword>